<dbReference type="AlphaFoldDB" id="A0A7J7N1Z4"/>
<dbReference type="PANTHER" id="PTHR31928:SF3">
    <property type="entry name" value="EXPRESSED PROTEIN"/>
    <property type="match status" value="1"/>
</dbReference>
<feature type="transmembrane region" description="Helical" evidence="2">
    <location>
        <begin position="103"/>
        <end position="125"/>
    </location>
</feature>
<organism evidence="4 5">
    <name type="scientific">Kingdonia uniflora</name>
    <dbReference type="NCBI Taxonomy" id="39325"/>
    <lineage>
        <taxon>Eukaryota</taxon>
        <taxon>Viridiplantae</taxon>
        <taxon>Streptophyta</taxon>
        <taxon>Embryophyta</taxon>
        <taxon>Tracheophyta</taxon>
        <taxon>Spermatophyta</taxon>
        <taxon>Magnoliopsida</taxon>
        <taxon>Ranunculales</taxon>
        <taxon>Circaeasteraceae</taxon>
        <taxon>Kingdonia</taxon>
    </lineage>
</organism>
<evidence type="ECO:0000313" key="4">
    <source>
        <dbReference type="EMBL" id="KAF6161050.1"/>
    </source>
</evidence>
<evidence type="ECO:0000259" key="3">
    <source>
        <dbReference type="Pfam" id="PF21647"/>
    </source>
</evidence>
<accession>A0A7J7N1Z4</accession>
<evidence type="ECO:0000313" key="5">
    <source>
        <dbReference type="Proteomes" id="UP000541444"/>
    </source>
</evidence>
<evidence type="ECO:0000256" key="1">
    <source>
        <dbReference type="SAM" id="MobiDB-lite"/>
    </source>
</evidence>
<keyword evidence="5" id="KW-1185">Reference proteome</keyword>
<comment type="caution">
    <text evidence="4">The sequence shown here is derived from an EMBL/GenBank/DDBJ whole genome shotgun (WGS) entry which is preliminary data.</text>
</comment>
<feature type="transmembrane region" description="Helical" evidence="2">
    <location>
        <begin position="155"/>
        <end position="172"/>
    </location>
</feature>
<proteinExistence type="predicted"/>
<dbReference type="OrthoDB" id="1918502at2759"/>
<dbReference type="InterPro" id="IPR049172">
    <property type="entry name" value="DUF6857_pln"/>
</dbReference>
<name>A0A7J7N1Z4_9MAGN</name>
<dbReference type="InterPro" id="IPR010341">
    <property type="entry name" value="DUF936_pln"/>
</dbReference>
<keyword evidence="2" id="KW-1133">Transmembrane helix</keyword>
<dbReference type="EMBL" id="JACGCM010001144">
    <property type="protein sequence ID" value="KAF6161050.1"/>
    <property type="molecule type" value="Genomic_DNA"/>
</dbReference>
<feature type="compositionally biased region" description="Pro residues" evidence="1">
    <location>
        <begin position="220"/>
        <end position="231"/>
    </location>
</feature>
<feature type="domain" description="DUF6857" evidence="3">
    <location>
        <begin position="313"/>
        <end position="407"/>
    </location>
</feature>
<protein>
    <recommendedName>
        <fullName evidence="3">DUF6857 domain-containing protein</fullName>
    </recommendedName>
</protein>
<feature type="domain" description="DUF6857" evidence="3">
    <location>
        <begin position="415"/>
        <end position="504"/>
    </location>
</feature>
<feature type="region of interest" description="Disordered" evidence="1">
    <location>
        <begin position="216"/>
        <end position="239"/>
    </location>
</feature>
<feature type="transmembrane region" description="Helical" evidence="2">
    <location>
        <begin position="59"/>
        <end position="82"/>
    </location>
</feature>
<evidence type="ECO:0000256" key="2">
    <source>
        <dbReference type="SAM" id="Phobius"/>
    </source>
</evidence>
<feature type="transmembrane region" description="Helical" evidence="2">
    <location>
        <begin position="27"/>
        <end position="47"/>
    </location>
</feature>
<reference evidence="4 5" key="1">
    <citation type="journal article" date="2020" name="IScience">
        <title>Genome Sequencing of the Endangered Kingdonia uniflora (Circaeasteraceae, Ranunculales) Reveals Potential Mechanisms of Evolutionary Specialization.</title>
        <authorList>
            <person name="Sun Y."/>
            <person name="Deng T."/>
            <person name="Zhang A."/>
            <person name="Moore M.J."/>
            <person name="Landis J.B."/>
            <person name="Lin N."/>
            <person name="Zhang H."/>
            <person name="Zhang X."/>
            <person name="Huang J."/>
            <person name="Zhang X."/>
            <person name="Sun H."/>
            <person name="Wang H."/>
        </authorList>
    </citation>
    <scope>NUCLEOTIDE SEQUENCE [LARGE SCALE GENOMIC DNA]</scope>
    <source>
        <strain evidence="4">TB1705</strain>
        <tissue evidence="4">Leaf</tissue>
    </source>
</reference>
<feature type="transmembrane region" description="Helical" evidence="2">
    <location>
        <begin position="184"/>
        <end position="203"/>
    </location>
</feature>
<dbReference type="Proteomes" id="UP000541444">
    <property type="component" value="Unassembled WGS sequence"/>
</dbReference>
<keyword evidence="2" id="KW-0472">Membrane</keyword>
<keyword evidence="2" id="KW-0812">Transmembrane</keyword>
<dbReference type="Pfam" id="PF21647">
    <property type="entry name" value="DUF6857"/>
    <property type="match status" value="2"/>
</dbReference>
<dbReference type="PANTHER" id="PTHR31928">
    <property type="entry name" value="EXPRESSED PROTEIN"/>
    <property type="match status" value="1"/>
</dbReference>
<sequence>MARQGGFVGALREVVLYFHTPEAQFRLGVLVFVVATHTAIEAFVQTYGHGGETLLQHFLIFLLSVLLLAGVLIIRPLISLLVSRWLTSTGPAMWLERLEAWGLRLSTFKTSVGFTATALTIWIFIEAEYKLFLFSIAAPVLVRSLVLLIFLLQDLVAIFANVAIALLLHFSRSKVYLRGSSEMTYAYVGVTSGFIVVIVLDVLQTKLRNRKDPVATVAAPPTPLSDPPPPLGDSATSSPHSGVLWSTTDDVYDLESQQTMELDTGLWNTVDEDMVGQAAITSCLSDTNGGDIPKNECFLLPKKPTFTAPKITVRDRKWTDRSTLFDGVTVDLARLGKEALRRRTEAMEEASVTESIIMNLRRFSDLCSSSKAEHPLVTIRRFLALYELITESLALVESLVANRLSERSDNNHPMVSLPVSYRDASTWSRVSGVKKTLELAKNLQHEAYIWFLLFVEESEVAGLKLFEENSHGFFFFLAHGNLGMTNQENSPMAAARLQLKRVNHCVGIAKIVPSVFSGF</sequence>
<gene>
    <name evidence="4" type="ORF">GIB67_007691</name>
</gene>